<dbReference type="Pfam" id="PF00903">
    <property type="entry name" value="Glyoxalase"/>
    <property type="match status" value="2"/>
</dbReference>
<comment type="caution">
    <text evidence="2">The sequence shown here is derived from an EMBL/GenBank/DDBJ whole genome shotgun (WGS) entry which is preliminary data.</text>
</comment>
<reference evidence="2 3" key="1">
    <citation type="submission" date="2024-04" db="EMBL/GenBank/DDBJ databases">
        <title>Novel species of the genus Ideonella isolated from streams.</title>
        <authorList>
            <person name="Lu H."/>
        </authorList>
    </citation>
    <scope>NUCLEOTIDE SEQUENCE [LARGE SCALE GENOMIC DNA]</scope>
    <source>
        <strain evidence="2 3">LYT19W</strain>
    </source>
</reference>
<dbReference type="PROSITE" id="PS51819">
    <property type="entry name" value="VOC"/>
    <property type="match status" value="2"/>
</dbReference>
<dbReference type="InterPro" id="IPR004360">
    <property type="entry name" value="Glyas_Fos-R_dOase_dom"/>
</dbReference>
<sequence length="258" mass="26461">MAGASHFVWYELMTTDAPAARAFYSAVVGWTPVDAGMPGVDYTLLQAADTAVAGLFALPAEACAAGARPGWVGYVAVADVDAAAERLAAGGGQVMRAPEDIPGVGRFAVVADAQGAAFDLFCPLVDEAPADSTAPGHVGWHELSTDDHAAAMQWYATQFGWQALDLLDMGSAGSYQMFATGTGEAVGGMMTRLPETPGGPAWLYYFNVADVDAAMCTIGAQGGQVQFGPEQVPGGLWIVQGLDPQGGVFALVGPRAAA</sequence>
<dbReference type="InterPro" id="IPR052164">
    <property type="entry name" value="Anthracycline_SecMetBiosynth"/>
</dbReference>
<dbReference type="PANTHER" id="PTHR33993:SF14">
    <property type="entry name" value="GB|AAF24581.1"/>
    <property type="match status" value="1"/>
</dbReference>
<dbReference type="InterPro" id="IPR037523">
    <property type="entry name" value="VOC_core"/>
</dbReference>
<keyword evidence="3" id="KW-1185">Reference proteome</keyword>
<dbReference type="EMBL" id="JBBUTI010000002">
    <property type="protein sequence ID" value="MEK8045346.1"/>
    <property type="molecule type" value="Genomic_DNA"/>
</dbReference>
<dbReference type="InterPro" id="IPR029068">
    <property type="entry name" value="Glyas_Bleomycin-R_OHBP_Dase"/>
</dbReference>
<evidence type="ECO:0000259" key="1">
    <source>
        <dbReference type="PROSITE" id="PS51819"/>
    </source>
</evidence>
<dbReference type="CDD" id="cd07247">
    <property type="entry name" value="SgaA_N_like"/>
    <property type="match status" value="2"/>
</dbReference>
<feature type="domain" description="VOC" evidence="1">
    <location>
        <begin position="6"/>
        <end position="123"/>
    </location>
</feature>
<protein>
    <submittedName>
        <fullName evidence="2">VOC family protein</fullName>
    </submittedName>
</protein>
<evidence type="ECO:0000313" key="2">
    <source>
        <dbReference type="EMBL" id="MEK8045346.1"/>
    </source>
</evidence>
<feature type="domain" description="VOC" evidence="1">
    <location>
        <begin position="134"/>
        <end position="254"/>
    </location>
</feature>
<name>A0ABU9C332_9BURK</name>
<accession>A0ABU9C332</accession>
<dbReference type="RefSeq" id="WP_341397512.1">
    <property type="nucleotide sequence ID" value="NZ_JBBUTI010000002.1"/>
</dbReference>
<organism evidence="2 3">
    <name type="scientific">Ideonella margarita</name>
    <dbReference type="NCBI Taxonomy" id="2984191"/>
    <lineage>
        <taxon>Bacteria</taxon>
        <taxon>Pseudomonadati</taxon>
        <taxon>Pseudomonadota</taxon>
        <taxon>Betaproteobacteria</taxon>
        <taxon>Burkholderiales</taxon>
        <taxon>Sphaerotilaceae</taxon>
        <taxon>Ideonella</taxon>
    </lineage>
</organism>
<dbReference type="Proteomes" id="UP001379945">
    <property type="component" value="Unassembled WGS sequence"/>
</dbReference>
<dbReference type="SUPFAM" id="SSF54593">
    <property type="entry name" value="Glyoxalase/Bleomycin resistance protein/Dihydroxybiphenyl dioxygenase"/>
    <property type="match status" value="2"/>
</dbReference>
<dbReference type="PANTHER" id="PTHR33993">
    <property type="entry name" value="GLYOXALASE-RELATED"/>
    <property type="match status" value="1"/>
</dbReference>
<dbReference type="Gene3D" id="3.10.180.10">
    <property type="entry name" value="2,3-Dihydroxybiphenyl 1,2-Dioxygenase, domain 1"/>
    <property type="match status" value="2"/>
</dbReference>
<gene>
    <name evidence="2" type="ORF">AACH00_03180</name>
</gene>
<proteinExistence type="predicted"/>
<evidence type="ECO:0000313" key="3">
    <source>
        <dbReference type="Proteomes" id="UP001379945"/>
    </source>
</evidence>